<dbReference type="PANTHER" id="PTHR30336">
    <property type="entry name" value="INNER MEMBRANE PROTEIN, PROBABLE PERMEASE"/>
    <property type="match status" value="1"/>
</dbReference>
<reference evidence="3" key="1">
    <citation type="submission" date="2017-10" db="EMBL/GenBank/DDBJ databases">
        <title>Draft genome sequence of the planktic cyanobacteria Tychonema bourrellyi isolated from alpine lentic freshwater.</title>
        <authorList>
            <person name="Tett A."/>
            <person name="Armanini F."/>
            <person name="Asnicar F."/>
            <person name="Boscaini A."/>
            <person name="Pasolli E."/>
            <person name="Zolfo M."/>
            <person name="Donati C."/>
            <person name="Salmaso N."/>
            <person name="Segata N."/>
        </authorList>
    </citation>
    <scope>NUCLEOTIDE SEQUENCE</scope>
    <source>
        <strain evidence="3">FEM_GT703</strain>
    </source>
</reference>
<dbReference type="InterPro" id="IPR014729">
    <property type="entry name" value="Rossmann-like_a/b/a_fold"/>
</dbReference>
<dbReference type="EMBL" id="NXIB02000036">
    <property type="protein sequence ID" value="PHX55917.1"/>
    <property type="molecule type" value="Genomic_DNA"/>
</dbReference>
<accession>A0A2G4F372</accession>
<protein>
    <submittedName>
        <fullName evidence="3">YdcF family protein</fullName>
    </submittedName>
</protein>
<feature type="domain" description="DUF218" evidence="2">
    <location>
        <begin position="140"/>
        <end position="316"/>
    </location>
</feature>
<sequence>MFVLLARILFLFLLFSLVKSWWDQSGGKDNPLLDRLRVLLLISLLLLAFFAPDTPVGAAIFGLVAFFFKPLGFSITLLVIASALITNGGIRNPAPKLILAALLVLILSSMPVVALWFADQAEREAAAAVQTTCCDETAAAIVLLGKGTTQPHIPNRVAIQLTDTGNRLPYAAVLYRKQLAPLVIVTAGPRPELENYTGEAKDIQTLLASNMGVPRSSIILDENGRNIRTSAQEVRKILDSRGLERKVLLVTSAIQMRRASLAFADLGIKVVPRATDFYTFQPTAGGRSRLRIDATDFLPSAEALVTTTRVFDEYLGSFYYFFRGWLAPSA</sequence>
<proteinExistence type="predicted"/>
<dbReference type="GO" id="GO:0000270">
    <property type="term" value="P:peptidoglycan metabolic process"/>
    <property type="evidence" value="ECO:0007669"/>
    <property type="project" value="TreeGrafter"/>
</dbReference>
<name>A0A2G4F372_9CYAN</name>
<dbReference type="CDD" id="cd06259">
    <property type="entry name" value="YdcF-like"/>
    <property type="match status" value="1"/>
</dbReference>
<dbReference type="GO" id="GO:0043164">
    <property type="term" value="P:Gram-negative-bacterium-type cell wall biogenesis"/>
    <property type="evidence" value="ECO:0007669"/>
    <property type="project" value="TreeGrafter"/>
</dbReference>
<keyword evidence="1" id="KW-1133">Transmembrane helix</keyword>
<dbReference type="GO" id="GO:0005886">
    <property type="term" value="C:plasma membrane"/>
    <property type="evidence" value="ECO:0007669"/>
    <property type="project" value="TreeGrafter"/>
</dbReference>
<dbReference type="InterPro" id="IPR003848">
    <property type="entry name" value="DUF218"/>
</dbReference>
<dbReference type="InterPro" id="IPR051599">
    <property type="entry name" value="Cell_Envelope_Assoc"/>
</dbReference>
<dbReference type="PANTHER" id="PTHR30336:SF4">
    <property type="entry name" value="ENVELOPE BIOGENESIS FACTOR ELYC"/>
    <property type="match status" value="1"/>
</dbReference>
<dbReference type="Gene3D" id="3.40.50.620">
    <property type="entry name" value="HUPs"/>
    <property type="match status" value="1"/>
</dbReference>
<evidence type="ECO:0000313" key="3">
    <source>
        <dbReference type="EMBL" id="PHX55917.1"/>
    </source>
</evidence>
<dbReference type="AlphaFoldDB" id="A0A2G4F372"/>
<evidence type="ECO:0000313" key="4">
    <source>
        <dbReference type="Proteomes" id="UP000226442"/>
    </source>
</evidence>
<evidence type="ECO:0000256" key="1">
    <source>
        <dbReference type="SAM" id="Phobius"/>
    </source>
</evidence>
<keyword evidence="1" id="KW-0472">Membrane</keyword>
<feature type="transmembrane region" description="Helical" evidence="1">
    <location>
        <begin position="59"/>
        <end position="85"/>
    </location>
</feature>
<dbReference type="OrthoDB" id="526893at2"/>
<dbReference type="RefSeq" id="WP_096828411.1">
    <property type="nucleotide sequence ID" value="NZ_NXIB02000036.1"/>
</dbReference>
<gene>
    <name evidence="3" type="ORF">CP500_008045</name>
</gene>
<keyword evidence="4" id="KW-1185">Reference proteome</keyword>
<organism evidence="3 4">
    <name type="scientific">Tychonema bourrellyi FEM_GT703</name>
    <dbReference type="NCBI Taxonomy" id="2040638"/>
    <lineage>
        <taxon>Bacteria</taxon>
        <taxon>Bacillati</taxon>
        <taxon>Cyanobacteriota</taxon>
        <taxon>Cyanophyceae</taxon>
        <taxon>Oscillatoriophycideae</taxon>
        <taxon>Oscillatoriales</taxon>
        <taxon>Microcoleaceae</taxon>
        <taxon>Tychonema</taxon>
    </lineage>
</organism>
<dbReference type="Proteomes" id="UP000226442">
    <property type="component" value="Unassembled WGS sequence"/>
</dbReference>
<comment type="caution">
    <text evidence="3">The sequence shown here is derived from an EMBL/GenBank/DDBJ whole genome shotgun (WGS) entry which is preliminary data.</text>
</comment>
<dbReference type="Pfam" id="PF02698">
    <property type="entry name" value="DUF218"/>
    <property type="match status" value="1"/>
</dbReference>
<keyword evidence="1" id="KW-0812">Transmembrane</keyword>
<evidence type="ECO:0000259" key="2">
    <source>
        <dbReference type="Pfam" id="PF02698"/>
    </source>
</evidence>
<feature type="transmembrane region" description="Helical" evidence="1">
    <location>
        <begin position="97"/>
        <end position="118"/>
    </location>
</feature>
<feature type="transmembrane region" description="Helical" evidence="1">
    <location>
        <begin position="36"/>
        <end position="52"/>
    </location>
</feature>